<feature type="signal peptide" evidence="1">
    <location>
        <begin position="1"/>
        <end position="30"/>
    </location>
</feature>
<evidence type="ECO:0000313" key="2">
    <source>
        <dbReference type="EMBL" id="MDX5930242.1"/>
    </source>
</evidence>
<dbReference type="Proteomes" id="UP001279553">
    <property type="component" value="Unassembled WGS sequence"/>
</dbReference>
<organism evidence="2 3">
    <name type="scientific">Acidiphilium acidophilum</name>
    <name type="common">Thiobacillus acidophilus</name>
    <dbReference type="NCBI Taxonomy" id="76588"/>
    <lineage>
        <taxon>Bacteria</taxon>
        <taxon>Pseudomonadati</taxon>
        <taxon>Pseudomonadota</taxon>
        <taxon>Alphaproteobacteria</taxon>
        <taxon>Acetobacterales</taxon>
        <taxon>Acidocellaceae</taxon>
        <taxon>Acidiphilium</taxon>
    </lineage>
</organism>
<name>A0AAW9DNP6_ACIAO</name>
<dbReference type="AlphaFoldDB" id="A0AAW9DNP6"/>
<protein>
    <submittedName>
        <fullName evidence="2">Outer membrane beta-barrel protein</fullName>
    </submittedName>
</protein>
<proteinExistence type="predicted"/>
<keyword evidence="3" id="KW-1185">Reference proteome</keyword>
<dbReference type="RefSeq" id="WP_319613200.1">
    <property type="nucleotide sequence ID" value="NZ_JAWXYB010000018.1"/>
</dbReference>
<sequence>MQKTTSGPRLATLMATGAALLMLHPATAAALNGPSWQNIDGGPLGPLQISAGIDGYFYGQSGTATDSGQSVAGTKSVGAEIDDFMIEMRKPTGLIQFTLQAAEYTNINLGTNRPKEINGNAYTTGPIRAAFITLAPSKAFNISVGQVNSVEGYESAFAWNNPVALRTVIAAVQNSESRGISAVYNHGKFSGTIVFGDGYDTGVFNYLQFLLTETFDASNSLNLYGGVALGVTGPNAFAYGSGGESAGGANGVGGQGQLAAVNSNLIGAWYTWSHGGLSLTPEAQYQYAKPLHRYEFATSGGVSDDIPKTTSNFATAVFADYQFAKSPYSLGAWVEYATSKGSAAQDAWFVAPNAQLVGLAIAPTWQHRNLYARLNMGYVHLLDQGTPAAGFGNAGQGTNQVVATMEFGLVF</sequence>
<gene>
    <name evidence="2" type="ORF">SIL87_05605</name>
</gene>
<dbReference type="EMBL" id="JAWXYB010000018">
    <property type="protein sequence ID" value="MDX5930242.1"/>
    <property type="molecule type" value="Genomic_DNA"/>
</dbReference>
<dbReference type="Pfam" id="PF07642">
    <property type="entry name" value="BBP2"/>
    <property type="match status" value="1"/>
</dbReference>
<dbReference type="InterPro" id="IPR011486">
    <property type="entry name" value="BBP2"/>
</dbReference>
<keyword evidence="1" id="KW-0732">Signal</keyword>
<evidence type="ECO:0000256" key="1">
    <source>
        <dbReference type="SAM" id="SignalP"/>
    </source>
</evidence>
<evidence type="ECO:0000313" key="3">
    <source>
        <dbReference type="Proteomes" id="UP001279553"/>
    </source>
</evidence>
<feature type="chain" id="PRO_5043589252" evidence="1">
    <location>
        <begin position="31"/>
        <end position="411"/>
    </location>
</feature>
<comment type="caution">
    <text evidence="2">The sequence shown here is derived from an EMBL/GenBank/DDBJ whole genome shotgun (WGS) entry which is preliminary data.</text>
</comment>
<reference evidence="2 3" key="1">
    <citation type="submission" date="2023-11" db="EMBL/GenBank/DDBJ databases">
        <title>MicrobeMod: A computational toolkit for identifying prokaryotic methylation and restriction-modification with nanopore sequencing.</title>
        <authorList>
            <person name="Crits-Christoph A."/>
            <person name="Kang S.C."/>
            <person name="Lee H."/>
            <person name="Ostrov N."/>
        </authorList>
    </citation>
    <scope>NUCLEOTIDE SEQUENCE [LARGE SCALE GENOMIC DNA]</scope>
    <source>
        <strain evidence="2 3">DSMZ 700</strain>
    </source>
</reference>
<accession>A0AAW9DNP6</accession>